<name>A0A1D2VR53_9ASCO</name>
<dbReference type="RefSeq" id="XP_020050375.1">
    <property type="nucleotide sequence ID" value="XM_020192432.1"/>
</dbReference>
<feature type="region of interest" description="Disordered" evidence="1">
    <location>
        <begin position="775"/>
        <end position="805"/>
    </location>
</feature>
<feature type="compositionally biased region" description="Low complexity" evidence="1">
    <location>
        <begin position="42"/>
        <end position="55"/>
    </location>
</feature>
<evidence type="ECO:0000313" key="2">
    <source>
        <dbReference type="EMBL" id="ODV64068.1"/>
    </source>
</evidence>
<organism evidence="2 3">
    <name type="scientific">Ascoidea rubescens DSM 1968</name>
    <dbReference type="NCBI Taxonomy" id="1344418"/>
    <lineage>
        <taxon>Eukaryota</taxon>
        <taxon>Fungi</taxon>
        <taxon>Dikarya</taxon>
        <taxon>Ascomycota</taxon>
        <taxon>Saccharomycotina</taxon>
        <taxon>Saccharomycetes</taxon>
        <taxon>Ascoideaceae</taxon>
        <taxon>Ascoidea</taxon>
    </lineage>
</organism>
<evidence type="ECO:0000256" key="1">
    <source>
        <dbReference type="SAM" id="MobiDB-lite"/>
    </source>
</evidence>
<dbReference type="AlphaFoldDB" id="A0A1D2VR53"/>
<sequence>MVENIRRKSRNSQNRQAYTSDDASKAAKAASLLFNKTNNQVSSHSLSHSKSSQKLGPINLPTKQKINLPDYYTTNNQNVTRYSNEKFKQKINSNKSTVIAGQNSLINGIIGSREINANVNSSELTDDNANKISPKNEDLKMIYGLHVGHTMSDNKSYTGLSQKQLPFSSSKSNLGLNLNLPVNSQILNNKLINRSSAVKSNNIFISNSSNPLSAGTKQEKVHQTKHASSDPNVVSAHFSSLTSSTSQINLLNSFHRKSKSSFSALAAANKAINSSKSILNNSLNVSHSSFPTCCPNTNLRTNKNTFYRKTIDNTYSNSHEGRLTRKYPQAALFNKDISVMKGNNDFLILHTTLNNNVDQPKVIYSDQPSFSIISDSKPLSGLKYYPILNGIKNSSDSILLARSSGFSTESSLSLKGNNHSRVFKGELNNNKKNTSFSAVSCSSSLNSLPALNLNHHLKGSSNSQSFNQPIENYIETGCFKPISGSTHKVDFSKTIPHSTNVLGKVQIKKPKSSEAQPHGENLDTTQGLFSKNFDQDKLFDTCPDFFLSNSICWAPSDHCILEKNSANQLETFDHSEVEGPIDKINVSQDFATITNRADSIPLNTTSQSSRSNKNGAAHLQIFANKIFCDSFPFEKDKKNTMIKCSSDLLPLTAEENSKVNPVTTPLGFYGGEELGLSKSPVRKPPPENLNSGFQHDSATKVEDATFDYFYEYEKYAKFDFHASDQQTDLFLEEKNYPNDIQDGFTNMDLLKNDEVNKINYPIFDKNKLNYSENTFGKMNNSLEPKAKDQTEASNQENGANTPQEIFSNLPQYTLLPRINEGNARQKIKTTALLM</sequence>
<protein>
    <submittedName>
        <fullName evidence="2">Uncharacterized protein</fullName>
    </submittedName>
</protein>
<feature type="compositionally biased region" description="Polar residues" evidence="1">
    <location>
        <begin position="791"/>
        <end position="805"/>
    </location>
</feature>
<evidence type="ECO:0000313" key="3">
    <source>
        <dbReference type="Proteomes" id="UP000095038"/>
    </source>
</evidence>
<accession>A0A1D2VR53</accession>
<feature type="region of interest" description="Disordered" evidence="1">
    <location>
        <begin position="40"/>
        <end position="62"/>
    </location>
</feature>
<proteinExistence type="predicted"/>
<feature type="non-terminal residue" evidence="2">
    <location>
        <position position="834"/>
    </location>
</feature>
<reference evidence="3" key="1">
    <citation type="submission" date="2016-05" db="EMBL/GenBank/DDBJ databases">
        <title>Comparative genomics of biotechnologically important yeasts.</title>
        <authorList>
            <consortium name="DOE Joint Genome Institute"/>
            <person name="Riley R."/>
            <person name="Haridas S."/>
            <person name="Wolfe K.H."/>
            <person name="Lopes M.R."/>
            <person name="Hittinger C.T."/>
            <person name="Goker M."/>
            <person name="Salamov A."/>
            <person name="Wisecaver J."/>
            <person name="Long T.M."/>
            <person name="Aerts A.L."/>
            <person name="Barry K."/>
            <person name="Choi C."/>
            <person name="Clum A."/>
            <person name="Coughlan A.Y."/>
            <person name="Deshpande S."/>
            <person name="Douglass A.P."/>
            <person name="Hanson S.J."/>
            <person name="Klenk H.-P."/>
            <person name="Labutti K."/>
            <person name="Lapidus A."/>
            <person name="Lindquist E."/>
            <person name="Lipzen A."/>
            <person name="Meier-Kolthoff J.P."/>
            <person name="Ohm R.A."/>
            <person name="Otillar R.P."/>
            <person name="Pangilinan J."/>
            <person name="Peng Y."/>
            <person name="Rokas A."/>
            <person name="Rosa C.A."/>
            <person name="Scheuner C."/>
            <person name="Sibirny A.A."/>
            <person name="Slot J.C."/>
            <person name="Stielow J.B."/>
            <person name="Sun H."/>
            <person name="Kurtzman C.P."/>
            <person name="Blackwell M."/>
            <person name="Grigoriev I.V."/>
            <person name="Jeffries T.W."/>
        </authorList>
    </citation>
    <scope>NUCLEOTIDE SEQUENCE [LARGE SCALE GENOMIC DNA]</scope>
    <source>
        <strain evidence="3">DSM 1968</strain>
    </source>
</reference>
<dbReference type="InParanoid" id="A0A1D2VR53"/>
<dbReference type="GeneID" id="30966068"/>
<keyword evidence="3" id="KW-1185">Reference proteome</keyword>
<dbReference type="EMBL" id="KV454475">
    <property type="protein sequence ID" value="ODV64068.1"/>
    <property type="molecule type" value="Genomic_DNA"/>
</dbReference>
<gene>
    <name evidence="2" type="ORF">ASCRUDRAFT_73769</name>
</gene>
<feature type="region of interest" description="Disordered" evidence="1">
    <location>
        <begin position="1"/>
        <end position="22"/>
    </location>
</feature>
<dbReference type="Proteomes" id="UP000095038">
    <property type="component" value="Unassembled WGS sequence"/>
</dbReference>